<evidence type="ECO:0000313" key="4">
    <source>
        <dbReference type="Proteomes" id="UP000294746"/>
    </source>
</evidence>
<dbReference type="GO" id="GO:0016787">
    <property type="term" value="F:hydrolase activity"/>
    <property type="evidence" value="ECO:0007669"/>
    <property type="project" value="UniProtKB-KW"/>
</dbReference>
<dbReference type="OrthoDB" id="9785345at2"/>
<dbReference type="Pfam" id="PF07486">
    <property type="entry name" value="Hydrolase_2"/>
    <property type="match status" value="1"/>
</dbReference>
<dbReference type="Gene3D" id="1.10.10.2520">
    <property type="entry name" value="Cell wall hydrolase SleB, domain 1"/>
    <property type="match status" value="1"/>
</dbReference>
<gene>
    <name evidence="3" type="ORF">EDD57_15320</name>
</gene>
<name>A0A4R2RID0_9BACL</name>
<evidence type="ECO:0000313" key="3">
    <source>
        <dbReference type="EMBL" id="TCP62584.1"/>
    </source>
</evidence>
<dbReference type="EMBL" id="SLXV01000053">
    <property type="protein sequence ID" value="TCP62584.1"/>
    <property type="molecule type" value="Genomic_DNA"/>
</dbReference>
<feature type="compositionally biased region" description="Basic and acidic residues" evidence="1">
    <location>
        <begin position="65"/>
        <end position="88"/>
    </location>
</feature>
<reference evidence="3 4" key="1">
    <citation type="submission" date="2019-03" db="EMBL/GenBank/DDBJ databases">
        <title>Genomic Encyclopedia of Type Strains, Phase IV (KMG-IV): sequencing the most valuable type-strain genomes for metagenomic binning, comparative biology and taxonomic classification.</title>
        <authorList>
            <person name="Goeker M."/>
        </authorList>
    </citation>
    <scope>NUCLEOTIDE SEQUENCE [LARGE SCALE GENOMIC DNA]</scope>
    <source>
        <strain evidence="3 4">DSM 46831</strain>
    </source>
</reference>
<dbReference type="RefSeq" id="WP_131849862.1">
    <property type="nucleotide sequence ID" value="NZ_SLXV01000053.1"/>
</dbReference>
<proteinExistence type="predicted"/>
<feature type="region of interest" description="Disordered" evidence="1">
    <location>
        <begin position="64"/>
        <end position="88"/>
    </location>
</feature>
<sequence>MDSKRFIRRWGLFGLGIIIVLSCTTVFAKKASFNAFHIEPTVPPTMSVPTDVVYQEMSATIKQAAPEKKTSMSTDKGQEVKKDSKNGKLDNKSNLDLLARAIYSEARGEEFQGQVAVASVIINRTESGQFPRSIRGVIFQKNAFTAVSDGQFWLKPDAEAYQAAKSALNGSDPTDGALFYYNPKTATSKWMKNKAEQSSTKRIGNHVFMQ</sequence>
<dbReference type="PROSITE" id="PS51257">
    <property type="entry name" value="PROKAR_LIPOPROTEIN"/>
    <property type="match status" value="1"/>
</dbReference>
<dbReference type="InterPro" id="IPR042047">
    <property type="entry name" value="SleB_dom1"/>
</dbReference>
<dbReference type="InterPro" id="IPR011105">
    <property type="entry name" value="Cell_wall_hydrolase_SleB"/>
</dbReference>
<evidence type="ECO:0000259" key="2">
    <source>
        <dbReference type="Pfam" id="PF07486"/>
    </source>
</evidence>
<keyword evidence="4" id="KW-1185">Reference proteome</keyword>
<feature type="domain" description="Cell wall hydrolase SleB" evidence="2">
    <location>
        <begin position="108"/>
        <end position="209"/>
    </location>
</feature>
<protein>
    <submittedName>
        <fullName evidence="3">Cell wall hydrolase</fullName>
    </submittedName>
</protein>
<keyword evidence="3" id="KW-0378">Hydrolase</keyword>
<dbReference type="Proteomes" id="UP000294746">
    <property type="component" value="Unassembled WGS sequence"/>
</dbReference>
<evidence type="ECO:0000256" key="1">
    <source>
        <dbReference type="SAM" id="MobiDB-lite"/>
    </source>
</evidence>
<dbReference type="AlphaFoldDB" id="A0A4R2RID0"/>
<organism evidence="3 4">
    <name type="scientific">Baia soyae</name>
    <dbReference type="NCBI Taxonomy" id="1544746"/>
    <lineage>
        <taxon>Bacteria</taxon>
        <taxon>Bacillati</taxon>
        <taxon>Bacillota</taxon>
        <taxon>Bacilli</taxon>
        <taxon>Bacillales</taxon>
        <taxon>Thermoactinomycetaceae</taxon>
        <taxon>Baia</taxon>
    </lineage>
</organism>
<accession>A0A4R2RID0</accession>
<comment type="caution">
    <text evidence="3">The sequence shown here is derived from an EMBL/GenBank/DDBJ whole genome shotgun (WGS) entry which is preliminary data.</text>
</comment>
<dbReference type="Gene3D" id="6.20.240.60">
    <property type="match status" value="1"/>
</dbReference>